<dbReference type="Pfam" id="PF23981">
    <property type="entry name" value="DUF7305"/>
    <property type="match status" value="1"/>
</dbReference>
<dbReference type="Pfam" id="PF23960">
    <property type="entry name" value="DUF7289"/>
    <property type="match status" value="1"/>
</dbReference>
<feature type="domain" description="DUF7305" evidence="1">
    <location>
        <begin position="452"/>
        <end position="632"/>
    </location>
</feature>
<evidence type="ECO:0000313" key="2">
    <source>
        <dbReference type="EMBL" id="ESP89622.1"/>
    </source>
</evidence>
<proteinExistence type="predicted"/>
<gene>
    <name evidence="2" type="ORF">K933_02856</name>
</gene>
<evidence type="ECO:0000259" key="1">
    <source>
        <dbReference type="Pfam" id="PF23981"/>
    </source>
</evidence>
<sequence length="661" mass="68160">MIGVVLLLGLTAVSLSAVVVVGGEAIDATQDRVTFDGTELAMTELDSRVALVGLGQAESRRVSLPASQRGTTTVDEDAGELRFTVTNRSTGDTVLDRTVTLGTVRYEQDGRSLAYQGGGVWRVSDGGAARMVSPPEFHYRAGGGGQPTLTLPVVTVSGDATGDSFVVTANGSDPLFPRSDDPALGNPLESGRVEVTVRSDYYRAWGSYLETRTSGTVTYDHDARSVTLTLVSPTEPRRLDDAIASESLNVVLGGGATVDSYNSSEAPYAGDDGTCPAGTDATVYVKEDLEVSGGSVVCGDMYVDGDLAVGGGITVRGDLVVNGDLSFGGGSGTVDADAIVVDGGLDLGGGVTLASDTVVVRDSVSEDGGVTVTSNVNVAVGGEYLSGSGDFEGTARVRGDFVPADGQYVGGTVRTAGEYADDGVWPDDDDATIVEGAVPPDLSRLDRARTIGEPNFEPIDNRIASTLDDVENDSDADDHLDDIESGSCWGETCTLSAGRYYLDRVDVGGNVVVNTTDGPVTLAVRNDFDVGSDGIEVVGDNPVEVYVGGDVRVGGGGDLVTASGRGDQVRIYGGSGSTYSVGSGSRVYGVLYAPGNEEITLGSGAELYGAVVGTVSRVSGDAAIHYDYALADQPAIDGDSDQHPHLTYVHVSVNRVEIDDD</sequence>
<evidence type="ECO:0000313" key="3">
    <source>
        <dbReference type="Proteomes" id="UP000017840"/>
    </source>
</evidence>
<dbReference type="eggNOG" id="arCOG02911">
    <property type="taxonomic scope" value="Archaea"/>
</dbReference>
<comment type="caution">
    <text evidence="2">The sequence shown here is derived from an EMBL/GenBank/DDBJ whole genome shotgun (WGS) entry which is preliminary data.</text>
</comment>
<keyword evidence="3" id="KW-1185">Reference proteome</keyword>
<protein>
    <recommendedName>
        <fullName evidence="1">DUF7305 domain-containing protein</fullName>
    </recommendedName>
</protein>
<dbReference type="Proteomes" id="UP000017840">
    <property type="component" value="Unassembled WGS sequence"/>
</dbReference>
<dbReference type="PATRIC" id="fig|1324957.4.peg.583"/>
<dbReference type="AlphaFoldDB" id="V4J2I6"/>
<dbReference type="InterPro" id="IPR055729">
    <property type="entry name" value="DUF7305"/>
</dbReference>
<accession>V4J2I6</accession>
<dbReference type="EMBL" id="ASGZ01000007">
    <property type="protein sequence ID" value="ESP89622.1"/>
    <property type="molecule type" value="Genomic_DNA"/>
</dbReference>
<dbReference type="InterPro" id="IPR055713">
    <property type="entry name" value="DUF7289"/>
</dbReference>
<name>V4J2I6_9EURY</name>
<reference evidence="2 3" key="1">
    <citation type="journal article" date="2013" name="Genome Announc.">
        <title>Draft Genome Sequence of 'Candidatus Halobonum tyrrellensis' Strain G22, Isolated from the Hypersaline Waters of Lake Tyrrell, Australia.</title>
        <authorList>
            <person name="Ugalde J.A."/>
            <person name="Narasingarao P."/>
            <person name="Kuo S."/>
            <person name="Podell S."/>
            <person name="Allen E.E."/>
        </authorList>
    </citation>
    <scope>NUCLEOTIDE SEQUENCE [LARGE SCALE GENOMIC DNA]</scope>
    <source>
        <strain evidence="2 3">G22</strain>
    </source>
</reference>
<organism evidence="2 3">
    <name type="scientific">Candidatus Halobonum tyrrellensis G22</name>
    <dbReference type="NCBI Taxonomy" id="1324957"/>
    <lineage>
        <taxon>Archaea</taxon>
        <taxon>Methanobacteriati</taxon>
        <taxon>Methanobacteriota</taxon>
        <taxon>Stenosarchaea group</taxon>
        <taxon>Halobacteria</taxon>
        <taxon>Halobacteriales</taxon>
        <taxon>Haloferacaceae</taxon>
        <taxon>Candidatus Halobonum</taxon>
    </lineage>
</organism>